<organism evidence="2 3">
    <name type="scientific">Nicotiana attenuata</name>
    <name type="common">Coyote tobacco</name>
    <dbReference type="NCBI Taxonomy" id="49451"/>
    <lineage>
        <taxon>Eukaryota</taxon>
        <taxon>Viridiplantae</taxon>
        <taxon>Streptophyta</taxon>
        <taxon>Embryophyta</taxon>
        <taxon>Tracheophyta</taxon>
        <taxon>Spermatophyta</taxon>
        <taxon>Magnoliopsida</taxon>
        <taxon>eudicotyledons</taxon>
        <taxon>Gunneridae</taxon>
        <taxon>Pentapetalae</taxon>
        <taxon>asterids</taxon>
        <taxon>lamiids</taxon>
        <taxon>Solanales</taxon>
        <taxon>Solanaceae</taxon>
        <taxon>Nicotianoideae</taxon>
        <taxon>Nicotianeae</taxon>
        <taxon>Nicotiana</taxon>
    </lineage>
</organism>
<accession>A0A1J6IZM2</accession>
<sequence length="192" mass="23148">MKTEKTDLNEKIPFHVNKESPMWDYSEETETTIQRLDRHPRLERASQFRTPIRLRRWWKQRVLRRFWELGFMDSAWQPFYGVLENLRLHFHGNLRLLLWLLFSCFFRYFWQLFCNGLRCLLDMVLLLIFLQKSYCRRDFGLIFLLCLGGNFGDILGYFIAGFSAGVWWFKGSFAAVFAALLGWDLSWVFGLF</sequence>
<keyword evidence="3" id="KW-1185">Reference proteome</keyword>
<evidence type="ECO:0000313" key="3">
    <source>
        <dbReference type="Proteomes" id="UP000187609"/>
    </source>
</evidence>
<gene>
    <name evidence="2" type="ORF">A4A49_36931</name>
</gene>
<dbReference type="Gramene" id="OIT03095">
    <property type="protein sequence ID" value="OIT03095"/>
    <property type="gene ID" value="A4A49_36931"/>
</dbReference>
<name>A0A1J6IZM2_NICAT</name>
<reference evidence="2" key="1">
    <citation type="submission" date="2016-11" db="EMBL/GenBank/DDBJ databases">
        <title>The genome of Nicotiana attenuata.</title>
        <authorList>
            <person name="Xu S."/>
            <person name="Brockmoeller T."/>
            <person name="Gaquerel E."/>
            <person name="Navarro A."/>
            <person name="Kuhl H."/>
            <person name="Gase K."/>
            <person name="Ling Z."/>
            <person name="Zhou W."/>
            <person name="Kreitzer C."/>
            <person name="Stanke M."/>
            <person name="Tang H."/>
            <person name="Lyons E."/>
            <person name="Pandey P."/>
            <person name="Pandey S.P."/>
            <person name="Timmermann B."/>
            <person name="Baldwin I.T."/>
        </authorList>
    </citation>
    <scope>NUCLEOTIDE SEQUENCE [LARGE SCALE GENOMIC DNA]</scope>
    <source>
        <strain evidence="2">UT</strain>
    </source>
</reference>
<evidence type="ECO:0000256" key="1">
    <source>
        <dbReference type="SAM" id="Phobius"/>
    </source>
</evidence>
<feature type="transmembrane region" description="Helical" evidence="1">
    <location>
        <begin position="141"/>
        <end position="160"/>
    </location>
</feature>
<proteinExistence type="predicted"/>
<dbReference type="EMBL" id="MJEQ01037187">
    <property type="protein sequence ID" value="OIT03095.1"/>
    <property type="molecule type" value="Genomic_DNA"/>
</dbReference>
<keyword evidence="1" id="KW-0472">Membrane</keyword>
<dbReference type="AlphaFoldDB" id="A0A1J6IZM2"/>
<dbReference type="Proteomes" id="UP000187609">
    <property type="component" value="Unassembled WGS sequence"/>
</dbReference>
<feature type="transmembrane region" description="Helical" evidence="1">
    <location>
        <begin position="108"/>
        <end position="129"/>
    </location>
</feature>
<evidence type="ECO:0000313" key="2">
    <source>
        <dbReference type="EMBL" id="OIT03095.1"/>
    </source>
</evidence>
<protein>
    <submittedName>
        <fullName evidence="2">Uncharacterized protein</fullName>
    </submittedName>
</protein>
<feature type="transmembrane region" description="Helical" evidence="1">
    <location>
        <begin position="166"/>
        <end position="189"/>
    </location>
</feature>
<comment type="caution">
    <text evidence="2">The sequence shown here is derived from an EMBL/GenBank/DDBJ whole genome shotgun (WGS) entry which is preliminary data.</text>
</comment>
<keyword evidence="1" id="KW-1133">Transmembrane helix</keyword>
<keyword evidence="1" id="KW-0812">Transmembrane</keyword>